<evidence type="ECO:0000256" key="5">
    <source>
        <dbReference type="ARBA" id="ARBA00017068"/>
    </source>
</evidence>
<evidence type="ECO:0000256" key="10">
    <source>
        <dbReference type="ARBA" id="ARBA00023239"/>
    </source>
</evidence>
<evidence type="ECO:0000256" key="4">
    <source>
        <dbReference type="ARBA" id="ARBA00012058"/>
    </source>
</evidence>
<gene>
    <name evidence="12" type="primary">eno</name>
    <name evidence="12" type="ORF">K8V30_08195</name>
</gene>
<dbReference type="InterPro" id="IPR020809">
    <property type="entry name" value="Enolase_CS"/>
</dbReference>
<reference evidence="12" key="2">
    <citation type="submission" date="2021-09" db="EMBL/GenBank/DDBJ databases">
        <authorList>
            <person name="Gilroy R."/>
        </authorList>
    </citation>
    <scope>NUCLEOTIDE SEQUENCE</scope>
    <source>
        <strain evidence="12">CHK160-4876</strain>
    </source>
</reference>
<reference evidence="12" key="1">
    <citation type="journal article" date="2021" name="PeerJ">
        <title>Extensive microbial diversity within the chicken gut microbiome revealed by metagenomics and culture.</title>
        <authorList>
            <person name="Gilroy R."/>
            <person name="Ravi A."/>
            <person name="Getino M."/>
            <person name="Pursley I."/>
            <person name="Horton D.L."/>
            <person name="Alikhan N.F."/>
            <person name="Baker D."/>
            <person name="Gharbi K."/>
            <person name="Hall N."/>
            <person name="Watson M."/>
            <person name="Adriaenssens E.M."/>
            <person name="Foster-Nyarko E."/>
            <person name="Jarju S."/>
            <person name="Secka A."/>
            <person name="Antonio M."/>
            <person name="Oren A."/>
            <person name="Chaudhuri R.R."/>
            <person name="La Ragione R."/>
            <person name="Hildebrand F."/>
            <person name="Pallen M.J."/>
        </authorList>
    </citation>
    <scope>NUCLEOTIDE SEQUENCE</scope>
    <source>
        <strain evidence="12">CHK160-4876</strain>
    </source>
</reference>
<keyword evidence="10 12" id="KW-0456">Lyase</keyword>
<evidence type="ECO:0000256" key="7">
    <source>
        <dbReference type="ARBA" id="ARBA00022723"/>
    </source>
</evidence>
<proteinExistence type="inferred from homology"/>
<comment type="similarity">
    <text evidence="3">Belongs to the enolase family.</text>
</comment>
<evidence type="ECO:0000313" key="12">
    <source>
        <dbReference type="EMBL" id="HJH11643.1"/>
    </source>
</evidence>
<dbReference type="PROSITE" id="PS00164">
    <property type="entry name" value="ENOLASE"/>
    <property type="match status" value="1"/>
</dbReference>
<dbReference type="InterPro" id="IPR000941">
    <property type="entry name" value="Enolase"/>
</dbReference>
<organism evidence="12 13">
    <name type="scientific">Metalysinibacillus jejuensis</name>
    <dbReference type="NCBI Taxonomy" id="914327"/>
    <lineage>
        <taxon>Bacteria</taxon>
        <taxon>Bacillati</taxon>
        <taxon>Bacillota</taxon>
        <taxon>Bacilli</taxon>
        <taxon>Bacillales</taxon>
        <taxon>Caryophanaceae</taxon>
        <taxon>Metalysinibacillus</taxon>
    </lineage>
</organism>
<evidence type="ECO:0000256" key="3">
    <source>
        <dbReference type="ARBA" id="ARBA00009604"/>
    </source>
</evidence>
<evidence type="ECO:0000256" key="1">
    <source>
        <dbReference type="ARBA" id="ARBA00001946"/>
    </source>
</evidence>
<comment type="cofactor">
    <cofactor evidence="1">
        <name>Mg(2+)</name>
        <dbReference type="ChEBI" id="CHEBI:18420"/>
    </cofactor>
</comment>
<dbReference type="Proteomes" id="UP000700212">
    <property type="component" value="Unassembled WGS sequence"/>
</dbReference>
<dbReference type="PANTHER" id="PTHR11902:SF1">
    <property type="entry name" value="ENOLASE"/>
    <property type="match status" value="1"/>
</dbReference>
<keyword evidence="7" id="KW-0479">Metal-binding</keyword>
<dbReference type="EMBL" id="DYTV01000105">
    <property type="protein sequence ID" value="HJH11643.1"/>
    <property type="molecule type" value="Genomic_DNA"/>
</dbReference>
<dbReference type="AlphaFoldDB" id="A0A921T5H8"/>
<dbReference type="Pfam" id="PF00113">
    <property type="entry name" value="Enolase_C"/>
    <property type="match status" value="1"/>
</dbReference>
<evidence type="ECO:0000256" key="8">
    <source>
        <dbReference type="ARBA" id="ARBA00022842"/>
    </source>
</evidence>
<comment type="pathway">
    <text evidence="2">Carbohydrate degradation; glycolysis; pyruvate from D-glyceraldehyde 3-phosphate: step 4/5.</text>
</comment>
<evidence type="ECO:0000259" key="11">
    <source>
        <dbReference type="SMART" id="SM01192"/>
    </source>
</evidence>
<dbReference type="InterPro" id="IPR036849">
    <property type="entry name" value="Enolase-like_C_sf"/>
</dbReference>
<accession>A0A921T5H8</accession>
<dbReference type="GO" id="GO:0006096">
    <property type="term" value="P:glycolytic process"/>
    <property type="evidence" value="ECO:0007669"/>
    <property type="project" value="UniProtKB-KW"/>
</dbReference>
<dbReference type="GO" id="GO:0004634">
    <property type="term" value="F:phosphopyruvate hydratase activity"/>
    <property type="evidence" value="ECO:0007669"/>
    <property type="project" value="UniProtKB-EC"/>
</dbReference>
<keyword evidence="6" id="KW-0964">Secreted</keyword>
<dbReference type="Gene3D" id="3.20.20.120">
    <property type="entry name" value="Enolase-like C-terminal domain"/>
    <property type="match status" value="1"/>
</dbReference>
<evidence type="ECO:0000313" key="13">
    <source>
        <dbReference type="Proteomes" id="UP000700212"/>
    </source>
</evidence>
<dbReference type="InterPro" id="IPR020810">
    <property type="entry name" value="Enolase_C"/>
</dbReference>
<evidence type="ECO:0000256" key="2">
    <source>
        <dbReference type="ARBA" id="ARBA00005031"/>
    </source>
</evidence>
<keyword evidence="9" id="KW-0324">Glycolysis</keyword>
<sequence length="120" mass="13026">LVGDDLFVTNTKKLAAGIEQGVGNSILIKVNQIGTLTETFDAIEMAKRAGYTAVISHRSGESEDVTIADIAVATNAGQIKTGAPSRTDRVAKYNQLLRIEDQLHQTAKYEGLQSFYNIKK</sequence>
<dbReference type="SUPFAM" id="SSF51604">
    <property type="entry name" value="Enolase C-terminal domain-like"/>
    <property type="match status" value="1"/>
</dbReference>
<dbReference type="PANTHER" id="PTHR11902">
    <property type="entry name" value="ENOLASE"/>
    <property type="match status" value="1"/>
</dbReference>
<comment type="caution">
    <text evidence="12">The sequence shown here is derived from an EMBL/GenBank/DDBJ whole genome shotgun (WGS) entry which is preliminary data.</text>
</comment>
<dbReference type="SMART" id="SM01192">
    <property type="entry name" value="Enolase_C"/>
    <property type="match status" value="1"/>
</dbReference>
<dbReference type="GO" id="GO:0000287">
    <property type="term" value="F:magnesium ion binding"/>
    <property type="evidence" value="ECO:0007669"/>
    <property type="project" value="InterPro"/>
</dbReference>
<keyword evidence="8" id="KW-0460">Magnesium</keyword>
<evidence type="ECO:0000256" key="6">
    <source>
        <dbReference type="ARBA" id="ARBA00022525"/>
    </source>
</evidence>
<dbReference type="PRINTS" id="PR00148">
    <property type="entry name" value="ENOLASE"/>
</dbReference>
<feature type="domain" description="Enolase C-terminal TIM barrel" evidence="11">
    <location>
        <begin position="1"/>
        <end position="117"/>
    </location>
</feature>
<dbReference type="GO" id="GO:0000015">
    <property type="term" value="C:phosphopyruvate hydratase complex"/>
    <property type="evidence" value="ECO:0007669"/>
    <property type="project" value="InterPro"/>
</dbReference>
<name>A0A921T5H8_9BACL</name>
<dbReference type="EC" id="4.2.1.11" evidence="4"/>
<feature type="non-terminal residue" evidence="12">
    <location>
        <position position="1"/>
    </location>
</feature>
<protein>
    <recommendedName>
        <fullName evidence="5">Enolase</fullName>
        <ecNumber evidence="4">4.2.1.11</ecNumber>
    </recommendedName>
</protein>
<evidence type="ECO:0000256" key="9">
    <source>
        <dbReference type="ARBA" id="ARBA00023152"/>
    </source>
</evidence>